<evidence type="ECO:0000256" key="6">
    <source>
        <dbReference type="ARBA" id="ARBA00029455"/>
    </source>
</evidence>
<dbReference type="Proteomes" id="UP000509704">
    <property type="component" value="Chromosome 1"/>
</dbReference>
<keyword evidence="10" id="KW-1185">Reference proteome</keyword>
<accession>A0A7H9AWD9</accession>
<dbReference type="GO" id="GO:0005732">
    <property type="term" value="C:sno(s)RNA-containing ribonucleoprotein complex"/>
    <property type="evidence" value="ECO:0007669"/>
    <property type="project" value="UniProtKB-UniRule"/>
</dbReference>
<feature type="compositionally biased region" description="Basic and acidic residues" evidence="8">
    <location>
        <begin position="166"/>
        <end position="182"/>
    </location>
</feature>
<dbReference type="RefSeq" id="XP_037142309.1">
    <property type="nucleotide sequence ID" value="XM_037286414.1"/>
</dbReference>
<keyword evidence="2 7" id="KW-0690">Ribosome biogenesis</keyword>
<feature type="region of interest" description="Disordered" evidence="8">
    <location>
        <begin position="220"/>
        <end position="239"/>
    </location>
</feature>
<organism evidence="9 10">
    <name type="scientific">Zygotorulaspora mrakii</name>
    <name type="common">Zygosaccharomyces mrakii</name>
    <dbReference type="NCBI Taxonomy" id="42260"/>
    <lineage>
        <taxon>Eukaryota</taxon>
        <taxon>Fungi</taxon>
        <taxon>Dikarya</taxon>
        <taxon>Ascomycota</taxon>
        <taxon>Saccharomycotina</taxon>
        <taxon>Saccharomycetes</taxon>
        <taxon>Saccharomycetales</taxon>
        <taxon>Saccharomycetaceae</taxon>
        <taxon>Zygotorulaspora</taxon>
    </lineage>
</organism>
<dbReference type="GO" id="GO:0032040">
    <property type="term" value="C:small-subunit processome"/>
    <property type="evidence" value="ECO:0007669"/>
    <property type="project" value="TreeGrafter"/>
</dbReference>
<evidence type="ECO:0000313" key="9">
    <source>
        <dbReference type="EMBL" id="QLG70581.1"/>
    </source>
</evidence>
<dbReference type="PIRSF" id="PIRSF017300">
    <property type="entry name" value="snoRNP_Mpp10"/>
    <property type="match status" value="1"/>
</dbReference>
<dbReference type="PANTHER" id="PTHR17039:SF0">
    <property type="entry name" value="U3 SMALL NUCLEOLAR RIBONUCLEOPROTEIN PROTEIN MPP10"/>
    <property type="match status" value="1"/>
</dbReference>
<evidence type="ECO:0000256" key="5">
    <source>
        <dbReference type="ARBA" id="ARBA00023274"/>
    </source>
</evidence>
<feature type="compositionally biased region" description="Basic and acidic residues" evidence="8">
    <location>
        <begin position="191"/>
        <end position="205"/>
    </location>
</feature>
<dbReference type="InterPro" id="IPR012173">
    <property type="entry name" value="Mpp10"/>
</dbReference>
<keyword evidence="5 7" id="KW-0687">Ribonucleoprotein</keyword>
<feature type="region of interest" description="Disordered" evidence="8">
    <location>
        <begin position="531"/>
        <end position="618"/>
    </location>
</feature>
<evidence type="ECO:0000256" key="7">
    <source>
        <dbReference type="PIRNR" id="PIRNR017300"/>
    </source>
</evidence>
<name>A0A7H9AWD9_ZYGMR</name>
<dbReference type="GeneID" id="59234217"/>
<evidence type="ECO:0000256" key="3">
    <source>
        <dbReference type="ARBA" id="ARBA00022552"/>
    </source>
</evidence>
<feature type="region of interest" description="Disordered" evidence="8">
    <location>
        <begin position="262"/>
        <end position="281"/>
    </location>
</feature>
<sequence>MSNFFKTLQASPADVISLDSFEALQSVKSHVDEVINLYKKSEPTKKTDFEEITITGLDARQVWWQTKMVLDDVEADLLEKIDDLRNVIDSTSSDEDEELKEVLEGREGYESTNSRSEDAYESDRSSEILESSGEEQKEELQEENEVTSEEAVADKLQFEQQEPYEDEGKHTFRLSQDLKEGAAMESGQEAVGEKEPEAKTDKYGLNDDFFNFNEFNRQTLEAEENSGSTDGTDESIDYFEDVPSDEDEEAIYYEDFFDKPASKNVSTKSQRGSEEMQEDLTNADYQSALKFAKLDLFAEDEDVSDEEDNSKEYEEKHSSHQKQQSRIQMQIEELEKEAVAEKKWALKGEVKAQDRPEDALLTEEIEFDRTAKPVPVITAEVTESLEDMIRRRIKDENFDDLQRRVLVDLTARSRKPQFELSDQKSSKSLADIYEDDYKHVSQDATITEELKKSHDEISELFTNLNYKLDALSSAHFIPKPPQKSLEVRVETDAITMEDAQPLSMSSASALAPQEIYSVGKSDNSNEIRLKDGTTMAKDEMSRENKSRLRRAIKRKRSKAIKDHQSKPNKQSKKESAIETLSRAKNVTVIDKKGGKSDVRGNIKSSSTSLNNHGHQIKL</sequence>
<comment type="similarity">
    <text evidence="6 7">Belongs to the MPP10 family.</text>
</comment>
<keyword evidence="3 7" id="KW-0698">rRNA processing</keyword>
<reference evidence="9 10" key="1">
    <citation type="submission" date="2020-07" db="EMBL/GenBank/DDBJ databases">
        <title>The yeast mating-type switching endonuclease HO is a domesticated member of an unorthodox homing genetic element family.</title>
        <authorList>
            <person name="Coughlan A.Y."/>
            <person name="Lombardi L."/>
            <person name="Braun-Galleani S."/>
            <person name="Martos A.R."/>
            <person name="Galeote V."/>
            <person name="Bigey F."/>
            <person name="Dequin S."/>
            <person name="Byrne K.P."/>
            <person name="Wolfe K.H."/>
        </authorList>
    </citation>
    <scope>NUCLEOTIDE SEQUENCE [LARGE SCALE GENOMIC DNA]</scope>
    <source>
        <strain evidence="9 10">NRRL Y-6702</strain>
    </source>
</reference>
<feature type="compositionally biased region" description="Polar residues" evidence="8">
    <location>
        <begin position="602"/>
        <end position="618"/>
    </location>
</feature>
<dbReference type="PANTHER" id="PTHR17039">
    <property type="entry name" value="U3 SMALL NUCLEOLAR RIBONUCLEOPROTEIN PROTEIN MPP10"/>
    <property type="match status" value="1"/>
</dbReference>
<dbReference type="GO" id="GO:0034457">
    <property type="term" value="C:Mpp10 complex"/>
    <property type="evidence" value="ECO:0007669"/>
    <property type="project" value="UniProtKB-UniRule"/>
</dbReference>
<feature type="region of interest" description="Disordered" evidence="8">
    <location>
        <begin position="92"/>
        <end position="206"/>
    </location>
</feature>
<gene>
    <name evidence="9" type="ORF">HG535_0A05220</name>
</gene>
<evidence type="ECO:0000256" key="1">
    <source>
        <dbReference type="ARBA" id="ARBA00004604"/>
    </source>
</evidence>
<feature type="region of interest" description="Disordered" evidence="8">
    <location>
        <begin position="300"/>
        <end position="327"/>
    </location>
</feature>
<keyword evidence="4 7" id="KW-0539">Nucleus</keyword>
<evidence type="ECO:0000256" key="4">
    <source>
        <dbReference type="ARBA" id="ARBA00023242"/>
    </source>
</evidence>
<dbReference type="GO" id="GO:0006364">
    <property type="term" value="P:rRNA processing"/>
    <property type="evidence" value="ECO:0007669"/>
    <property type="project" value="UniProtKB-KW"/>
</dbReference>
<dbReference type="Pfam" id="PF04006">
    <property type="entry name" value="Mpp10"/>
    <property type="match status" value="1"/>
</dbReference>
<feature type="compositionally biased region" description="Basic and acidic residues" evidence="8">
    <location>
        <begin position="100"/>
        <end position="127"/>
    </location>
</feature>
<dbReference type="KEGG" id="zmk:HG535_0A05220"/>
<evidence type="ECO:0000313" key="10">
    <source>
        <dbReference type="Proteomes" id="UP000509704"/>
    </source>
</evidence>
<evidence type="ECO:0000256" key="8">
    <source>
        <dbReference type="SAM" id="MobiDB-lite"/>
    </source>
</evidence>
<feature type="compositionally biased region" description="Basic and acidic residues" evidence="8">
    <location>
        <begin position="559"/>
        <end position="576"/>
    </location>
</feature>
<dbReference type="EMBL" id="CP058604">
    <property type="protein sequence ID" value="QLG70581.1"/>
    <property type="molecule type" value="Genomic_DNA"/>
</dbReference>
<dbReference type="OrthoDB" id="445326at2759"/>
<protein>
    <recommendedName>
        <fullName evidence="7">U3 small nucleolar ribonucleoprotein protein MPP10</fullName>
    </recommendedName>
</protein>
<evidence type="ECO:0000256" key="2">
    <source>
        <dbReference type="ARBA" id="ARBA00022517"/>
    </source>
</evidence>
<comment type="subcellular location">
    <subcellularLocation>
        <location evidence="1 7">Nucleus</location>
        <location evidence="1 7">Nucleolus</location>
    </subcellularLocation>
</comment>
<feature type="compositionally biased region" description="Basic and acidic residues" evidence="8">
    <location>
        <begin position="589"/>
        <end position="600"/>
    </location>
</feature>
<proteinExistence type="inferred from homology"/>
<feature type="compositionally biased region" description="Acidic residues" evidence="8">
    <location>
        <begin position="300"/>
        <end position="309"/>
    </location>
</feature>
<dbReference type="AlphaFoldDB" id="A0A7H9AWD9"/>
<comment type="function">
    <text evidence="7">Involved in nucleolar processing of pre-18S ribosomal RNA.</text>
</comment>
<feature type="compositionally biased region" description="Basic and acidic residues" evidence="8">
    <location>
        <begin position="531"/>
        <end position="546"/>
    </location>
</feature>
<feature type="compositionally biased region" description="Basic residues" evidence="8">
    <location>
        <begin position="547"/>
        <end position="558"/>
    </location>
</feature>